<proteinExistence type="predicted"/>
<dbReference type="AlphaFoldDB" id="A0A0B0NMK8"/>
<evidence type="ECO:0000313" key="2">
    <source>
        <dbReference type="Proteomes" id="UP000032142"/>
    </source>
</evidence>
<gene>
    <name evidence="1" type="ORF">F383_21674</name>
</gene>
<sequence length="51" mass="5793">MYLICISHSILSISNYNIIHLFSPINMTWTRTTTQIQPKHTNLATSALSDT</sequence>
<accession>A0A0B0NMK8</accession>
<keyword evidence="2" id="KW-1185">Reference proteome</keyword>
<dbReference type="EMBL" id="KN404530">
    <property type="protein sequence ID" value="KHG15773.1"/>
    <property type="molecule type" value="Genomic_DNA"/>
</dbReference>
<name>A0A0B0NMK8_GOSAR</name>
<protein>
    <submittedName>
        <fullName evidence="1">Uncharacterized protein</fullName>
    </submittedName>
</protein>
<organism evidence="1 2">
    <name type="scientific">Gossypium arboreum</name>
    <name type="common">Tree cotton</name>
    <name type="synonym">Gossypium nanking</name>
    <dbReference type="NCBI Taxonomy" id="29729"/>
    <lineage>
        <taxon>Eukaryota</taxon>
        <taxon>Viridiplantae</taxon>
        <taxon>Streptophyta</taxon>
        <taxon>Embryophyta</taxon>
        <taxon>Tracheophyta</taxon>
        <taxon>Spermatophyta</taxon>
        <taxon>Magnoliopsida</taxon>
        <taxon>eudicotyledons</taxon>
        <taxon>Gunneridae</taxon>
        <taxon>Pentapetalae</taxon>
        <taxon>rosids</taxon>
        <taxon>malvids</taxon>
        <taxon>Malvales</taxon>
        <taxon>Malvaceae</taxon>
        <taxon>Malvoideae</taxon>
        <taxon>Gossypium</taxon>
    </lineage>
</organism>
<reference evidence="2" key="1">
    <citation type="submission" date="2014-09" db="EMBL/GenBank/DDBJ databases">
        <authorList>
            <person name="Mudge J."/>
            <person name="Ramaraj T."/>
            <person name="Lindquist I.E."/>
            <person name="Bharti A.K."/>
            <person name="Sundararajan A."/>
            <person name="Cameron C.T."/>
            <person name="Woodward J.E."/>
            <person name="May G.D."/>
            <person name="Brubaker C."/>
            <person name="Broadhvest J."/>
            <person name="Wilkins T.A."/>
        </authorList>
    </citation>
    <scope>NUCLEOTIDE SEQUENCE</scope>
    <source>
        <strain evidence="2">cv. AKA8401</strain>
    </source>
</reference>
<dbReference type="Proteomes" id="UP000032142">
    <property type="component" value="Unassembled WGS sequence"/>
</dbReference>
<evidence type="ECO:0000313" key="1">
    <source>
        <dbReference type="EMBL" id="KHG15773.1"/>
    </source>
</evidence>